<comment type="caution">
    <text evidence="2">The sequence shown here is derived from an EMBL/GenBank/DDBJ whole genome shotgun (WGS) entry which is preliminary data.</text>
</comment>
<evidence type="ECO:0000313" key="3">
    <source>
        <dbReference type="Proteomes" id="UP001140949"/>
    </source>
</evidence>
<reference evidence="2" key="1">
    <citation type="journal article" date="2023" name="GigaByte">
        <title>Genome assembly of the bearded iris, Iris pallida Lam.</title>
        <authorList>
            <person name="Bruccoleri R.E."/>
            <person name="Oakeley E.J."/>
            <person name="Faust A.M.E."/>
            <person name="Altorfer M."/>
            <person name="Dessus-Babus S."/>
            <person name="Burckhardt D."/>
            <person name="Oertli M."/>
            <person name="Naumann U."/>
            <person name="Petersen F."/>
            <person name="Wong J."/>
        </authorList>
    </citation>
    <scope>NUCLEOTIDE SEQUENCE</scope>
    <source>
        <strain evidence="2">GSM-AAB239-AS_SAM_17_03QT</strain>
    </source>
</reference>
<name>A0AAX6DIF8_IRIPA</name>
<protein>
    <submittedName>
        <fullName evidence="2">Atherin-like</fullName>
    </submittedName>
</protein>
<gene>
    <name evidence="2" type="ORF">M6B38_243845</name>
</gene>
<accession>A0AAX6DIF8</accession>
<dbReference type="Proteomes" id="UP001140949">
    <property type="component" value="Unassembled WGS sequence"/>
</dbReference>
<evidence type="ECO:0000313" key="2">
    <source>
        <dbReference type="EMBL" id="KAJ6791518.1"/>
    </source>
</evidence>
<dbReference type="AlphaFoldDB" id="A0AAX6DIF8"/>
<dbReference type="EMBL" id="JANAVB010044418">
    <property type="protein sequence ID" value="KAJ6791518.1"/>
    <property type="molecule type" value="Genomic_DNA"/>
</dbReference>
<feature type="region of interest" description="Disordered" evidence="1">
    <location>
        <begin position="34"/>
        <end position="83"/>
    </location>
</feature>
<evidence type="ECO:0000256" key="1">
    <source>
        <dbReference type="SAM" id="MobiDB-lite"/>
    </source>
</evidence>
<reference evidence="2" key="2">
    <citation type="submission" date="2023-04" db="EMBL/GenBank/DDBJ databases">
        <authorList>
            <person name="Bruccoleri R.E."/>
            <person name="Oakeley E.J."/>
            <person name="Faust A.-M."/>
            <person name="Dessus-Babus S."/>
            <person name="Altorfer M."/>
            <person name="Burckhardt D."/>
            <person name="Oertli M."/>
            <person name="Naumann U."/>
            <person name="Petersen F."/>
            <person name="Wong J."/>
        </authorList>
    </citation>
    <scope>NUCLEOTIDE SEQUENCE</scope>
    <source>
        <strain evidence="2">GSM-AAB239-AS_SAM_17_03QT</strain>
        <tissue evidence="2">Leaf</tissue>
    </source>
</reference>
<proteinExistence type="predicted"/>
<keyword evidence="3" id="KW-1185">Reference proteome</keyword>
<feature type="compositionally biased region" description="Basic residues" evidence="1">
    <location>
        <begin position="45"/>
        <end position="63"/>
    </location>
</feature>
<sequence length="129" mass="13983">MTHANRPTTPCRLWDRRRLPLAVARLLPASLAATARANSAPPPVRAHHSSHPRVRQHVVRRRSAVPGLPAPTSGFPVGRPAIPGPSARVQRLPAVRQRRARLPASAAPRACVPCAVRVLLTCVCFPRAF</sequence>
<organism evidence="2 3">
    <name type="scientific">Iris pallida</name>
    <name type="common">Sweet iris</name>
    <dbReference type="NCBI Taxonomy" id="29817"/>
    <lineage>
        <taxon>Eukaryota</taxon>
        <taxon>Viridiplantae</taxon>
        <taxon>Streptophyta</taxon>
        <taxon>Embryophyta</taxon>
        <taxon>Tracheophyta</taxon>
        <taxon>Spermatophyta</taxon>
        <taxon>Magnoliopsida</taxon>
        <taxon>Liliopsida</taxon>
        <taxon>Asparagales</taxon>
        <taxon>Iridaceae</taxon>
        <taxon>Iridoideae</taxon>
        <taxon>Irideae</taxon>
        <taxon>Iris</taxon>
    </lineage>
</organism>